<dbReference type="SUPFAM" id="SSF56281">
    <property type="entry name" value="Metallo-hydrolase/oxidoreductase"/>
    <property type="match status" value="1"/>
</dbReference>
<accession>A0ABW9X9A2</accession>
<dbReference type="SMART" id="SM00849">
    <property type="entry name" value="Lactamase_B"/>
    <property type="match status" value="1"/>
</dbReference>
<evidence type="ECO:0000259" key="2">
    <source>
        <dbReference type="SMART" id="SM00849"/>
    </source>
</evidence>
<reference evidence="4" key="1">
    <citation type="submission" date="2020-01" db="EMBL/GenBank/DDBJ databases">
        <title>Sphingomonas sp. strain CSW-10.</title>
        <authorList>
            <person name="Chen W.-M."/>
        </authorList>
    </citation>
    <scope>NUCLEOTIDE SEQUENCE [LARGE SCALE GENOMIC DNA]</scope>
    <source>
        <strain evidence="4">FSY-8</strain>
    </source>
</reference>
<dbReference type="RefSeq" id="WP_161716396.1">
    <property type="nucleotide sequence ID" value="NZ_JAAAPO010000001.1"/>
</dbReference>
<dbReference type="Gene3D" id="3.60.15.10">
    <property type="entry name" value="Ribonuclease Z/Hydroxyacylglutathione hydrolase-like"/>
    <property type="match status" value="1"/>
</dbReference>
<protein>
    <submittedName>
        <fullName evidence="3">MBL fold metallo-hydrolase</fullName>
    </submittedName>
</protein>
<proteinExistence type="predicted"/>
<evidence type="ECO:0000313" key="4">
    <source>
        <dbReference type="Proteomes" id="UP000753724"/>
    </source>
</evidence>
<sequence>MAIRKHAGLIATSVVALTALAVGGGAVAQAPHARTTPKPVRTYQDLERETGLKTPAGLAFGRMAVDVAGKDWPDTVSFRCYSNGGHVESGLKAPPATKVFDNVYYLGDADVSSWAIKTSQGIILIDALTTEADAQRLVVDGLRSVGLDARDIRYILVTHEHFDHFGGASLLKRLSGAKIGMSEVAWQGLARQKAKEGSPIPERDLVLEDGAKIMLGDTSVTAVLTPGHTPGTMSFIYPARLNGVEHMAATWGGNGFPSAIKDRFTFLESIEHFAGYTAKAGVDVELSIHGDNDDLIGRLERLRAGKGNSFVAGRERYLRFEEVYRLCSRARMADRGDF</sequence>
<dbReference type="InterPro" id="IPR001279">
    <property type="entry name" value="Metallo-B-lactamas"/>
</dbReference>
<gene>
    <name evidence="3" type="ORF">GTZ99_00860</name>
</gene>
<dbReference type="Pfam" id="PF00753">
    <property type="entry name" value="Lactamase_B"/>
    <property type="match status" value="1"/>
</dbReference>
<dbReference type="CDD" id="cd16280">
    <property type="entry name" value="metallo-hydrolase-like_MBL-fold"/>
    <property type="match status" value="1"/>
</dbReference>
<feature type="signal peptide" evidence="1">
    <location>
        <begin position="1"/>
        <end position="21"/>
    </location>
</feature>
<organism evidence="3 4">
    <name type="scientific">Novosphingobium ovatum</name>
    <dbReference type="NCBI Taxonomy" id="1908523"/>
    <lineage>
        <taxon>Bacteria</taxon>
        <taxon>Pseudomonadati</taxon>
        <taxon>Pseudomonadota</taxon>
        <taxon>Alphaproteobacteria</taxon>
        <taxon>Sphingomonadales</taxon>
        <taxon>Sphingomonadaceae</taxon>
        <taxon>Novosphingobium</taxon>
    </lineage>
</organism>
<dbReference type="EMBL" id="JAAAPO010000001">
    <property type="protein sequence ID" value="NBC35104.1"/>
    <property type="molecule type" value="Genomic_DNA"/>
</dbReference>
<dbReference type="PANTHER" id="PTHR42951">
    <property type="entry name" value="METALLO-BETA-LACTAMASE DOMAIN-CONTAINING"/>
    <property type="match status" value="1"/>
</dbReference>
<dbReference type="InterPro" id="IPR036866">
    <property type="entry name" value="RibonucZ/Hydroxyglut_hydro"/>
</dbReference>
<dbReference type="Proteomes" id="UP000753724">
    <property type="component" value="Unassembled WGS sequence"/>
</dbReference>
<keyword evidence="4" id="KW-1185">Reference proteome</keyword>
<dbReference type="InterPro" id="IPR050855">
    <property type="entry name" value="NDM-1-like"/>
</dbReference>
<comment type="caution">
    <text evidence="3">The sequence shown here is derived from an EMBL/GenBank/DDBJ whole genome shotgun (WGS) entry which is preliminary data.</text>
</comment>
<keyword evidence="1" id="KW-0732">Signal</keyword>
<evidence type="ECO:0000313" key="3">
    <source>
        <dbReference type="EMBL" id="NBC35104.1"/>
    </source>
</evidence>
<evidence type="ECO:0000256" key="1">
    <source>
        <dbReference type="SAM" id="SignalP"/>
    </source>
</evidence>
<feature type="domain" description="Metallo-beta-lactamase" evidence="2">
    <location>
        <begin position="110"/>
        <end position="276"/>
    </location>
</feature>
<feature type="chain" id="PRO_5046010346" evidence="1">
    <location>
        <begin position="22"/>
        <end position="338"/>
    </location>
</feature>
<name>A0ABW9X9A2_9SPHN</name>